<dbReference type="Proteomes" id="UP000005237">
    <property type="component" value="Unassembled WGS sequence"/>
</dbReference>
<dbReference type="EnsemblMetazoa" id="CJA34648.1">
    <property type="protein sequence ID" value="CJA34648.1"/>
    <property type="gene ID" value="WBGene00210495"/>
</dbReference>
<reference evidence="3" key="1">
    <citation type="submission" date="2010-08" db="EMBL/GenBank/DDBJ databases">
        <authorList>
            <consortium name="Caenorhabditis japonica Sequencing Consortium"/>
            <person name="Wilson R.K."/>
        </authorList>
    </citation>
    <scope>NUCLEOTIDE SEQUENCE [LARGE SCALE GENOMIC DNA]</scope>
    <source>
        <strain evidence="3">DF5081</strain>
    </source>
</reference>
<evidence type="ECO:0000313" key="3">
    <source>
        <dbReference type="Proteomes" id="UP000005237"/>
    </source>
</evidence>
<accession>A0A8R1IKA0</accession>
<dbReference type="AlphaFoldDB" id="A0A8R1IKA0"/>
<name>A0A8R1IKA0_CAEJA</name>
<proteinExistence type="predicted"/>
<feature type="region of interest" description="Disordered" evidence="1">
    <location>
        <begin position="29"/>
        <end position="76"/>
    </location>
</feature>
<evidence type="ECO:0000256" key="1">
    <source>
        <dbReference type="SAM" id="MobiDB-lite"/>
    </source>
</evidence>
<organism evidence="2 3">
    <name type="scientific">Caenorhabditis japonica</name>
    <dbReference type="NCBI Taxonomy" id="281687"/>
    <lineage>
        <taxon>Eukaryota</taxon>
        <taxon>Metazoa</taxon>
        <taxon>Ecdysozoa</taxon>
        <taxon>Nematoda</taxon>
        <taxon>Chromadorea</taxon>
        <taxon>Rhabditida</taxon>
        <taxon>Rhabditina</taxon>
        <taxon>Rhabditomorpha</taxon>
        <taxon>Rhabditoidea</taxon>
        <taxon>Rhabditidae</taxon>
        <taxon>Peloderinae</taxon>
        <taxon>Caenorhabditis</taxon>
    </lineage>
</organism>
<feature type="compositionally biased region" description="Acidic residues" evidence="1">
    <location>
        <begin position="32"/>
        <end position="60"/>
    </location>
</feature>
<keyword evidence="3" id="KW-1185">Reference proteome</keyword>
<evidence type="ECO:0000313" key="2">
    <source>
        <dbReference type="EnsemblMetazoa" id="CJA34648.1"/>
    </source>
</evidence>
<sequence>MSSSVWLPTRTEHKSFCTEPLLVYKTCHLKESEEEDEEEEEAAAEAAAEEVEEAEEGEEEDIRKKNPQPPKTMESF</sequence>
<protein>
    <submittedName>
        <fullName evidence="2">Uncharacterized protein</fullName>
    </submittedName>
</protein>
<reference evidence="2" key="2">
    <citation type="submission" date="2022-06" db="UniProtKB">
        <authorList>
            <consortium name="EnsemblMetazoa"/>
        </authorList>
    </citation>
    <scope>IDENTIFICATION</scope>
    <source>
        <strain evidence="2">DF5081</strain>
    </source>
</reference>